<evidence type="ECO:0000313" key="2">
    <source>
        <dbReference type="Proteomes" id="UP000790377"/>
    </source>
</evidence>
<proteinExistence type="predicted"/>
<sequence>MSDAVIIASRFQLTMYLQFSGLAILVFDYCITVSKEIIWTWDRPWNFVRVLFLVARYTPFILVSIYIYDTLGPVPMVKCTLQAEVKLWLSVLAAIITIAAESLLIIRTWVIWGRNRAVLIGLIVVGLACIAAGFIVDVIVFRSTTYTLLPSPTSGCFQPFSSATSHVWNYPGLVVFELVILFLTVAQILQYKNHRRIFYIMRNDIVYVLCILGMSVINMVITKTPQLYGRKSCTVCWRLACCSACVKSWSSSLSLHLGPSRNLDYPAL</sequence>
<comment type="caution">
    <text evidence="1">The sequence shown here is derived from an EMBL/GenBank/DDBJ whole genome shotgun (WGS) entry which is preliminary data.</text>
</comment>
<evidence type="ECO:0000313" key="1">
    <source>
        <dbReference type="EMBL" id="KAH7908562.1"/>
    </source>
</evidence>
<organism evidence="1 2">
    <name type="scientific">Hygrophoropsis aurantiaca</name>
    <dbReference type="NCBI Taxonomy" id="72124"/>
    <lineage>
        <taxon>Eukaryota</taxon>
        <taxon>Fungi</taxon>
        <taxon>Dikarya</taxon>
        <taxon>Basidiomycota</taxon>
        <taxon>Agaricomycotina</taxon>
        <taxon>Agaricomycetes</taxon>
        <taxon>Agaricomycetidae</taxon>
        <taxon>Boletales</taxon>
        <taxon>Coniophorineae</taxon>
        <taxon>Hygrophoropsidaceae</taxon>
        <taxon>Hygrophoropsis</taxon>
    </lineage>
</organism>
<keyword evidence="2" id="KW-1185">Reference proteome</keyword>
<reference evidence="1" key="1">
    <citation type="journal article" date="2021" name="New Phytol.">
        <title>Evolutionary innovations through gain and loss of genes in the ectomycorrhizal Boletales.</title>
        <authorList>
            <person name="Wu G."/>
            <person name="Miyauchi S."/>
            <person name="Morin E."/>
            <person name="Kuo A."/>
            <person name="Drula E."/>
            <person name="Varga T."/>
            <person name="Kohler A."/>
            <person name="Feng B."/>
            <person name="Cao Y."/>
            <person name="Lipzen A."/>
            <person name="Daum C."/>
            <person name="Hundley H."/>
            <person name="Pangilinan J."/>
            <person name="Johnson J."/>
            <person name="Barry K."/>
            <person name="LaButti K."/>
            <person name="Ng V."/>
            <person name="Ahrendt S."/>
            <person name="Min B."/>
            <person name="Choi I.G."/>
            <person name="Park H."/>
            <person name="Plett J.M."/>
            <person name="Magnuson J."/>
            <person name="Spatafora J.W."/>
            <person name="Nagy L.G."/>
            <person name="Henrissat B."/>
            <person name="Grigoriev I.V."/>
            <person name="Yang Z.L."/>
            <person name="Xu J."/>
            <person name="Martin F.M."/>
        </authorList>
    </citation>
    <scope>NUCLEOTIDE SEQUENCE</scope>
    <source>
        <strain evidence="1">ATCC 28755</strain>
    </source>
</reference>
<gene>
    <name evidence="1" type="ORF">BJ138DRAFT_340982</name>
</gene>
<accession>A0ACB8A5R9</accession>
<name>A0ACB8A5R9_9AGAM</name>
<dbReference type="EMBL" id="MU267814">
    <property type="protein sequence ID" value="KAH7908562.1"/>
    <property type="molecule type" value="Genomic_DNA"/>
</dbReference>
<protein>
    <submittedName>
        <fullName evidence="1">Uncharacterized protein</fullName>
    </submittedName>
</protein>
<dbReference type="Proteomes" id="UP000790377">
    <property type="component" value="Unassembled WGS sequence"/>
</dbReference>